<comment type="caution">
    <text evidence="1">The sequence shown here is derived from an EMBL/GenBank/DDBJ whole genome shotgun (WGS) entry which is preliminary data.</text>
</comment>
<evidence type="ECO:0008006" key="3">
    <source>
        <dbReference type="Google" id="ProtNLM"/>
    </source>
</evidence>
<protein>
    <recommendedName>
        <fullName evidence="3">Apea-like HEPN domain-containing protein</fullName>
    </recommendedName>
</protein>
<gene>
    <name evidence="1" type="ORF">CBM2586_A50443</name>
</gene>
<dbReference type="AlphaFoldDB" id="A0A975XA80"/>
<evidence type="ECO:0000313" key="1">
    <source>
        <dbReference type="EMBL" id="SOY62198.1"/>
    </source>
</evidence>
<proteinExistence type="predicted"/>
<dbReference type="Proteomes" id="UP000257016">
    <property type="component" value="Unassembled WGS sequence"/>
</dbReference>
<accession>A0A975XA80</accession>
<organism evidence="1 2">
    <name type="scientific">Cupriavidus taiwanensis</name>
    <dbReference type="NCBI Taxonomy" id="164546"/>
    <lineage>
        <taxon>Bacteria</taxon>
        <taxon>Pseudomonadati</taxon>
        <taxon>Pseudomonadota</taxon>
        <taxon>Betaproteobacteria</taxon>
        <taxon>Burkholderiales</taxon>
        <taxon>Burkholderiaceae</taxon>
        <taxon>Cupriavidus</taxon>
    </lineage>
</organism>
<reference evidence="1 2" key="1">
    <citation type="submission" date="2018-01" db="EMBL/GenBank/DDBJ databases">
        <authorList>
            <person name="Clerissi C."/>
        </authorList>
    </citation>
    <scope>NUCLEOTIDE SEQUENCE [LARGE SCALE GENOMIC DNA]</scope>
    <source>
        <strain evidence="1">Cupriavidus taiwanensis LMG 19430</strain>
    </source>
</reference>
<evidence type="ECO:0000313" key="2">
    <source>
        <dbReference type="Proteomes" id="UP000257016"/>
    </source>
</evidence>
<sequence>MPELEKKAKRIIGFALERLARPGAYTVPQSIAEWKLIDRLTVELRLGNGQTIFLSKTGSTHFRCIVQTIYEANLYTGDADYSDIWTACKKVFERLLSNKQLPDGADELARLVSDEINQEVRSYTYAIAIHGVELKNSETAVQLGSLSLAQSPIPLMTSAGISAERSDVVSAIESMKHYKWLIGPARGTQRVSEKRYRASAELVCGMLAITAAVMCSRGAEPFSIGPVLSPEQSHGRAAWLSWTDNGRGPITHGQFLGSQPFVIDETLSEQLANSTIFRKALEIVGSDTPTELEDKICRSIYWFADAHRDQNPVTKLVKYWSCVEVFFTANEKDVTAAVAAGIATVLVFGDFSFVPTEEYFALKKRAAKLYGYRSRAVHHGSREHVSENDVAELSLIAARLIISVLSFVERGYRTVTDVKEHVKRLDSVMQQGKKE</sequence>
<name>A0A975XA80_9BURK</name>
<dbReference type="EMBL" id="OFSN01000010">
    <property type="protein sequence ID" value="SOY62198.1"/>
    <property type="molecule type" value="Genomic_DNA"/>
</dbReference>